<evidence type="ECO:0000313" key="1">
    <source>
        <dbReference type="EMBL" id="KYD22308.1"/>
    </source>
</evidence>
<gene>
    <name evidence="1" type="ORF">B4135_1315</name>
</gene>
<organism evidence="1 2">
    <name type="scientific">Caldibacillus debilis</name>
    <dbReference type="NCBI Taxonomy" id="301148"/>
    <lineage>
        <taxon>Bacteria</taxon>
        <taxon>Bacillati</taxon>
        <taxon>Bacillota</taxon>
        <taxon>Bacilli</taxon>
        <taxon>Bacillales</taxon>
        <taxon>Bacillaceae</taxon>
        <taxon>Caldibacillus</taxon>
    </lineage>
</organism>
<dbReference type="Proteomes" id="UP000075683">
    <property type="component" value="Unassembled WGS sequence"/>
</dbReference>
<dbReference type="AlphaFoldDB" id="A0A150MD51"/>
<comment type="caution">
    <text evidence="1">The sequence shown here is derived from an EMBL/GenBank/DDBJ whole genome shotgun (WGS) entry which is preliminary data.</text>
</comment>
<accession>A0A150MD51</accession>
<dbReference type="STRING" id="301148.B4135_1315"/>
<reference evidence="1 2" key="1">
    <citation type="submission" date="2016-01" db="EMBL/GenBank/DDBJ databases">
        <title>Draft Genome Sequences of Seven Thermophilic Sporeformers Isolated from Foods.</title>
        <authorList>
            <person name="Berendsen E.M."/>
            <person name="Wells-Bennik M.H."/>
            <person name="Krawcyk A.O."/>
            <person name="De Jong A."/>
            <person name="Holsappel S."/>
            <person name="Eijlander R.T."/>
            <person name="Kuipers O.P."/>
        </authorList>
    </citation>
    <scope>NUCLEOTIDE SEQUENCE [LARGE SCALE GENOMIC DNA]</scope>
    <source>
        <strain evidence="1 2">B4135</strain>
    </source>
</reference>
<proteinExistence type="predicted"/>
<protein>
    <submittedName>
        <fullName evidence="1">Uncharacterized protein</fullName>
    </submittedName>
</protein>
<evidence type="ECO:0000313" key="2">
    <source>
        <dbReference type="Proteomes" id="UP000075683"/>
    </source>
</evidence>
<name>A0A150MD51_9BACI</name>
<dbReference type="EMBL" id="LQYT01000011">
    <property type="protein sequence ID" value="KYD22308.1"/>
    <property type="molecule type" value="Genomic_DNA"/>
</dbReference>
<sequence length="39" mass="4244">MLPSSADVPVLTGERNSARDKDGRYFFPLRALESPVPGP</sequence>